<comment type="caution">
    <text evidence="3">The sequence shown here is derived from an EMBL/GenBank/DDBJ whole genome shotgun (WGS) entry which is preliminary data.</text>
</comment>
<feature type="signal peptide" evidence="2">
    <location>
        <begin position="1"/>
        <end position="26"/>
    </location>
</feature>
<evidence type="ECO:0000256" key="1">
    <source>
        <dbReference type="ARBA" id="ARBA00022729"/>
    </source>
</evidence>
<dbReference type="Pfam" id="PF13343">
    <property type="entry name" value="SBP_bac_6"/>
    <property type="match status" value="1"/>
</dbReference>
<dbReference type="AlphaFoldDB" id="A0A2S3RPA4"/>
<reference evidence="3 4" key="1">
    <citation type="journal article" date="2018" name="Front. Microbiol.">
        <title>Phylogeny of Vibrio vulnificus from the Analysis of the Core-Genome: Implications for Intra-Species Taxonomy.</title>
        <authorList>
            <person name="Roig F.J."/>
            <person name="Gonzalez-Candelas F."/>
            <person name="Sanjuan E."/>
            <person name="Fouz B."/>
            <person name="Feil E.J."/>
            <person name="Llorens C."/>
            <person name="Baker-Austin C."/>
            <person name="Oliver J.D."/>
            <person name="Danin-Poleg Y."/>
            <person name="Gibas C.J."/>
            <person name="Kashi Y."/>
            <person name="Gulig P.A."/>
            <person name="Morrison S.S."/>
            <person name="Amaro C."/>
        </authorList>
    </citation>
    <scope>NUCLEOTIDE SEQUENCE [LARGE SCALE GENOMIC DNA]</scope>
    <source>
        <strain evidence="3 4">CECT4608</strain>
    </source>
</reference>
<dbReference type="RefSeq" id="WP_072603918.1">
    <property type="nucleotide sequence ID" value="NZ_CABMOC010000003.1"/>
</dbReference>
<dbReference type="PANTHER" id="PTHR30006:SF25">
    <property type="entry name" value="PHOSPHOGLYCERATE TRANSPORT REGULATORY PROTEIN PGTC"/>
    <property type="match status" value="1"/>
</dbReference>
<proteinExistence type="predicted"/>
<feature type="chain" id="PRO_5030055306" evidence="2">
    <location>
        <begin position="27"/>
        <end position="433"/>
    </location>
</feature>
<dbReference type="EMBL" id="PDGH01000005">
    <property type="protein sequence ID" value="POB50220.1"/>
    <property type="molecule type" value="Genomic_DNA"/>
</dbReference>
<gene>
    <name evidence="3" type="ORF">CRN52_00410</name>
</gene>
<dbReference type="SUPFAM" id="SSF53850">
    <property type="entry name" value="Periplasmic binding protein-like II"/>
    <property type="match status" value="1"/>
</dbReference>
<accession>A0A2S3RPA4</accession>
<evidence type="ECO:0000313" key="4">
    <source>
        <dbReference type="Proteomes" id="UP000237466"/>
    </source>
</evidence>
<dbReference type="PANTHER" id="PTHR30006">
    <property type="entry name" value="THIAMINE-BINDING PERIPLASMIC PROTEIN-RELATED"/>
    <property type="match status" value="1"/>
</dbReference>
<keyword evidence="1 2" id="KW-0732">Signal</keyword>
<evidence type="ECO:0000313" key="3">
    <source>
        <dbReference type="EMBL" id="POB50220.1"/>
    </source>
</evidence>
<protein>
    <submittedName>
        <fullName evidence="3">ABC transporter substrate-binding protein</fullName>
    </submittedName>
</protein>
<evidence type="ECO:0000256" key="2">
    <source>
        <dbReference type="SAM" id="SignalP"/>
    </source>
</evidence>
<dbReference type="Proteomes" id="UP000237466">
    <property type="component" value="Unassembled WGS sequence"/>
</dbReference>
<dbReference type="Gene3D" id="3.40.190.10">
    <property type="entry name" value="Periplasmic binding protein-like II"/>
    <property type="match status" value="1"/>
</dbReference>
<name>A0A2S3RPA4_VIBVL</name>
<organism evidence="3 4">
    <name type="scientific">Vibrio vulnificus</name>
    <dbReference type="NCBI Taxonomy" id="672"/>
    <lineage>
        <taxon>Bacteria</taxon>
        <taxon>Pseudomonadati</taxon>
        <taxon>Pseudomonadota</taxon>
        <taxon>Gammaproteobacteria</taxon>
        <taxon>Vibrionales</taxon>
        <taxon>Vibrionaceae</taxon>
        <taxon>Vibrio</taxon>
    </lineage>
</organism>
<dbReference type="GO" id="GO:0030288">
    <property type="term" value="C:outer membrane-bounded periplasmic space"/>
    <property type="evidence" value="ECO:0007669"/>
    <property type="project" value="TreeGrafter"/>
</dbReference>
<sequence>MVSKKRFAVLGRFSWLFSLVCFGASAASTDKEIVVLTTFSQEPLSILIDEFKLRHPDAEVRFIHRRSESSIQLLGKTYMQDIDLVLSSSPFLMQKLSESERLGDVAQHETLPSWMSPYVLPPQQQVLTIGYSGAGIVWNRDYLQAHQLNIPERFIDLTRSQYFGHITMSTPSRSGTTQMMVESILSRYGWQDGWRILINIGANLATISSRSFGVSDYIAKGQFGLGPTIDSYALLIQRKFDHVGFAFESDFTLMPTYIAKTQRASADPLVDDFMAMLLSAPMQASLGKNSFAKFSLHDTERKDGDHPALNISAIMQREVLTNRLFDLAITKRLPELKDTWQTIIQLRKAYADNPAVLTQLESIRQLAFDIPVTEAEVLEVSKQLALSSQQEMTDDGYAQAVMAEFSHRVSGALHRQLASANQRLQTLKKQGEE</sequence>